<evidence type="ECO:0000313" key="2">
    <source>
        <dbReference type="Proteomes" id="UP000004994"/>
    </source>
</evidence>
<reference evidence="1" key="2">
    <citation type="submission" date="2019-01" db="UniProtKB">
        <authorList>
            <consortium name="EnsemblPlants"/>
        </authorList>
    </citation>
    <scope>IDENTIFICATION</scope>
    <source>
        <strain evidence="1">cv. Heinz 1706</strain>
    </source>
</reference>
<dbReference type="InParanoid" id="A0A3Q7HNT7"/>
<evidence type="ECO:0000313" key="1">
    <source>
        <dbReference type="EnsemblPlants" id="Solyc08g048180.1.1.1"/>
    </source>
</evidence>
<proteinExistence type="predicted"/>
<sequence>MVGNIRQGQHASDKASPFLACDVGQWHVFSTKECKHISDLCVSRKRCRSMACDIRRVLHARTRHMLIVENYAVQRHAQSSKV</sequence>
<accession>A0A3Q7HNT7</accession>
<dbReference type="AlphaFoldDB" id="A0A3Q7HNT7"/>
<protein>
    <submittedName>
        <fullName evidence="1">Uncharacterized protein</fullName>
    </submittedName>
</protein>
<reference evidence="1" key="1">
    <citation type="journal article" date="2012" name="Nature">
        <title>The tomato genome sequence provides insights into fleshy fruit evolution.</title>
        <authorList>
            <consortium name="Tomato Genome Consortium"/>
        </authorList>
    </citation>
    <scope>NUCLEOTIDE SEQUENCE [LARGE SCALE GENOMIC DNA]</scope>
    <source>
        <strain evidence="1">cv. Heinz 1706</strain>
    </source>
</reference>
<name>A0A3Q7HNT7_SOLLC</name>
<dbReference type="PaxDb" id="4081-Solyc08g048180.1.1"/>
<dbReference type="Proteomes" id="UP000004994">
    <property type="component" value="Chromosome 8"/>
</dbReference>
<dbReference type="Gramene" id="Solyc08g048180.1.1">
    <property type="protein sequence ID" value="Solyc08g048180.1.1.1"/>
    <property type="gene ID" value="Solyc08g048180.1"/>
</dbReference>
<dbReference type="EnsemblPlants" id="Solyc08g048180.1.1">
    <property type="protein sequence ID" value="Solyc08g048180.1.1.1"/>
    <property type="gene ID" value="Solyc08g048180.1"/>
</dbReference>
<organism evidence="1">
    <name type="scientific">Solanum lycopersicum</name>
    <name type="common">Tomato</name>
    <name type="synonym">Lycopersicon esculentum</name>
    <dbReference type="NCBI Taxonomy" id="4081"/>
    <lineage>
        <taxon>Eukaryota</taxon>
        <taxon>Viridiplantae</taxon>
        <taxon>Streptophyta</taxon>
        <taxon>Embryophyta</taxon>
        <taxon>Tracheophyta</taxon>
        <taxon>Spermatophyta</taxon>
        <taxon>Magnoliopsida</taxon>
        <taxon>eudicotyledons</taxon>
        <taxon>Gunneridae</taxon>
        <taxon>Pentapetalae</taxon>
        <taxon>asterids</taxon>
        <taxon>lamiids</taxon>
        <taxon>Solanales</taxon>
        <taxon>Solanaceae</taxon>
        <taxon>Solanoideae</taxon>
        <taxon>Solaneae</taxon>
        <taxon>Solanum</taxon>
        <taxon>Solanum subgen. Lycopersicon</taxon>
    </lineage>
</organism>
<keyword evidence="2" id="KW-1185">Reference proteome</keyword>